<organism evidence="1">
    <name type="scientific">Anguilla anguilla</name>
    <name type="common">European freshwater eel</name>
    <name type="synonym">Muraena anguilla</name>
    <dbReference type="NCBI Taxonomy" id="7936"/>
    <lineage>
        <taxon>Eukaryota</taxon>
        <taxon>Metazoa</taxon>
        <taxon>Chordata</taxon>
        <taxon>Craniata</taxon>
        <taxon>Vertebrata</taxon>
        <taxon>Euteleostomi</taxon>
        <taxon>Actinopterygii</taxon>
        <taxon>Neopterygii</taxon>
        <taxon>Teleostei</taxon>
        <taxon>Anguilliformes</taxon>
        <taxon>Anguillidae</taxon>
        <taxon>Anguilla</taxon>
    </lineage>
</organism>
<sequence>MCITYQIKHGPNVFLSCFCFVKPLFLMTNRHQNNSRRFGRSGV</sequence>
<reference evidence="1" key="1">
    <citation type="submission" date="2014-11" db="EMBL/GenBank/DDBJ databases">
        <authorList>
            <person name="Amaro Gonzalez C."/>
        </authorList>
    </citation>
    <scope>NUCLEOTIDE SEQUENCE</scope>
</reference>
<reference evidence="1" key="2">
    <citation type="journal article" date="2015" name="Fish Shellfish Immunol.">
        <title>Early steps in the European eel (Anguilla anguilla)-Vibrio vulnificus interaction in the gills: Role of the RtxA13 toxin.</title>
        <authorList>
            <person name="Callol A."/>
            <person name="Pajuelo D."/>
            <person name="Ebbesson L."/>
            <person name="Teles M."/>
            <person name="MacKenzie S."/>
            <person name="Amaro C."/>
        </authorList>
    </citation>
    <scope>NUCLEOTIDE SEQUENCE</scope>
</reference>
<accession>A0A0E9SZY3</accession>
<proteinExistence type="predicted"/>
<name>A0A0E9SZY3_ANGAN</name>
<dbReference type="EMBL" id="GBXM01061775">
    <property type="protein sequence ID" value="JAH46802.1"/>
    <property type="molecule type" value="Transcribed_RNA"/>
</dbReference>
<evidence type="ECO:0000313" key="1">
    <source>
        <dbReference type="EMBL" id="JAH46802.1"/>
    </source>
</evidence>
<dbReference type="AlphaFoldDB" id="A0A0E9SZY3"/>
<protein>
    <submittedName>
        <fullName evidence="1">Uncharacterized protein</fullName>
    </submittedName>
</protein>